<dbReference type="SUPFAM" id="SSF50998">
    <property type="entry name" value="Quinoprotein alcohol dehydrogenase-like"/>
    <property type="match status" value="1"/>
</dbReference>
<dbReference type="InParanoid" id="W7XHD4"/>
<feature type="transmembrane region" description="Helical" evidence="1">
    <location>
        <begin position="2831"/>
        <end position="2855"/>
    </location>
</feature>
<sequence length="3100" mass="361652">MLNITLLSFGQKDGDSQCNQVCQDCSSDKNFECLGCRYPFYFDQNSYNCVQSCPSGTYENFNMECISCDSKFCSSCSSTECYQCLPGYSLDPQNKQGCIANCQDSQSLLDGECVYECSIQSNSYSLDPSSNTCIQLQICPSLSYIPESQAVDKIQFYSASISEDNSTMLQIDLQGKVIVKSIPQLVPQAYYTFPQLASIANCVQTVEQSTQNKTLSCMNIYTQVFTFQISSGLLLSQNITFNQQISNIYYLDGMKMTFLTQAGFIVQYDFQSYQFSVVDNSSDTLNQILSVQNYQLKNDQFILAINSTNTIFYYDQSFNKNILLQYSSQNTLQIENLDTQNMWVFYQNNKIDFYQIIFGQTPLLIKSITPQTILYSIMRSNETLTLIGGKNQTATQVLQISSNKQVTEITSALPPTFLNSDCFWKTKDIYFSQKQDLLYIFNLNSNNFNLSYTLKLSQPLVCSLTSLEVFQNNDKIYLLTQIMQDIQIQELTQSQLTSVNSSQMYFSSEQHTYYYAQFLFNTPAINILDTVTNNQILELKCNGITYQYDLESRQITKSFYFWDDFYYPDQTIYLGYQLYNYIAVQEEEKLILTGIRNGVLTIRELNLYTFEILLENQFSDIDIAPDQIHFFNQPFYIKSTKTLIVNKQNVVIIESKTKLTELLIFHYSQINNQYNYTFSIRQIVNDVQVSQKTGDIICFLVLQQIYLSQILIYNVYKDQNPVYVTSKFYNICFGQIGFFNLNQDIIYYSDYFGGIISRDLLNNYKKKIFSQYTQIISYYLSPNLTYQIFGLTPYTTLQIVSTQDNKVLYEIPTGSYIAYFVSYGNKVFILSNSAFLQYYDGDTNQIILYQNDYYGQGMQNFLHKQYQIIFINTMISLIISLDDPNLQLQQVQQNIYNEFQFNDIQVPLSGDNFWLQQIVDVKQIFCYEYQNNDFLNTQQYQYVVNFYELDIQLNIYTNQIRVIKYQKIIAQINIDFQQPVQLISQNYMYYHKYDNKGFYYPYQKYMVIVVGFRLALISSTNFEILFNYVSKQIFMNLAYDIELGYMAFVDNLQDCIFDLKAISLNCITNNFPFADYFYGTIIQRQKQLIIFYSKYSLRVYSLKEQIYKFVKYSENFFAYYIYYNDYGSNIIIGDNQSNSFKILNLDTYQLLDTSFPAFTTNTNENLYKFYFFSDQIQVMLFSTYSNSIVIYNINTQVVMQTIQLQYQFNHQSQIVVDEILDLVMLIDNQNQIEIISYDTNQTVQIFQLDKVQNDANAYQKILIWDHYKRKLFASSNNIFYIFDYDDNIFICKYQFQLPIFDIYISFNKNQIFVTDYLNLKVFDYSILEFNQNQQLPYSLIPNLLQINQNQYILFDNGQSTLKNIVNGEVKDAKYFNQLNPSYFYYNYYNKNDSQIYVIIFNQLLIYNITSTRITPIFSQLLDSQIVTFIRDSDFQVLFLTQKQSLYSLQKNQTNPQLIILAYISTGIGQFIMIDDSYLIYSSTKNRSLWNKIIFSYSQSLSTQIKIEQFQFKLEQNDIIKKLIRIDNTLNIIILTNEYIQIIDIQTGDILQTSQLDFQNQQSQIYFDPLYQRIYYTDRTEGVNVYDLKMQIIKQNLPSSSIKLKMEGSFIYMLSFNSVSIYLRQDLKLFQIIRNFNSTQSLIDIEYTGFNNTFVLYFDNSISFFDANPFYQPKLIDYLQIQNYKVLSSQLKLQNSQYLIVDMMIITIENTIKYITQLNIGSFSKNICSAQLQIRTDQNDLITKNQQSDYLNLLSLKQLLIQNIIYSMDINNGEQTDLKYPFVSSSSVTNQYSLNIQAINNNSIYLNIQNSTDQNIVELKLQNLKISFKNLNNTQFLFGNQTFKKLERLFLNDIELSDFGSNQLSFESINHLFIQNLVINGEQIQQINKQIILFQYINIVVIQNITFTNCQFNNIMNLLQFININQLTINNLNINHNILHSNFKQNSMINISQINLLTINNTNLIENMFQNVQIFKITNVTSISISNMKSSQNEIIMNQNVDVQGIIFQIEATPQVNFIKIQFNDLKFTSLSPLSLLKFSNVNQTLIFNDFYFTDFKLENSQNSSISGQQFFILECEGILNSNFSNIQIKNSSLLGFINLHDLKNDNGVNIQNKISTYYNYQHSLSATNQLMLLNAQQLTIINSNFTSISSINSEAGFIQIQVSQSFLLDTIQIQKVELKQNSFIYISQSPQIVIQNVQSKNIETNNIASVFYLLQISSLIMKNNNFIMNLSYLDGGAIYLNQISEIIFLGNTFQQNESKTGNGGAIYCFSSVFSQFHGNTFFQNSCRQGSGGALLLNNCDIQNMTDNIFKQNSALIGGAFRYQGIQPYVLQKTNVSQKKLTQNQNSFIKNYAQLYGKNIGSYPFYLDVKNQMQDDLKIQSAKLENLQSGSTSSPIIMRLIDEEMREVSFQKNTNQINQEILIEFSSYLLELQSQEVGLYGDLRQNYNFDQFGFVFNVSYSYQPNANSSITVKTVSPVPILNTTTFMFDYQELSISIDVNFRKCQQGEILQALQKYKICFTCQQGNYCLQDPNQFENLQCLKCPIGSKNCYSNTIQLQNGYWSKNQHSDQIYQCINPQFCTPEDPSNKFGCQIGHVGAICESCDSQGIFWGSRYGRSNGGIQCQECSKENSNYSILIIFLFLIIICAYLIFQIQRQLILIQRKMEWFYLRKLQIILLQNQNISSSSSYIKILINYLQFIALINNLGIQTQQFISVAEVAGGDPLQHTVYNLDCIFSSYDIQIPLYAMRVIFINSQIITIFLLIQLVKFLTSMFKMIDDFSFLISSFILIYLFFSSSVIKVLIQSSSCRDIGDNLYIITEMQDVCYTQQHIKILLFLIGPLLFIWFFLIPASFYIILYRNRQKLQSLLYMKKYSLLYQEYKVKSYYWELTRSQARASLVIFLNLIRVSPLLKAQFLLFFMSIYLIFLIKVSPYQRQQLNNIDQLSCRLVIISIFIIQMILLTDNLLFQQILQIILIALNMSFLAILLLLIVQRPIPYDKNNLNILQKFQVQISKLIPNSIYQLTYQKQINLLRINYLWKIVGNSLSKVIGMEANLKNKKWFLSSKRSQQSQFKVRFPIFNQKLKTNFYKKALDNCNLDKNIK</sequence>
<accession>W7XHD4</accession>
<feature type="transmembrane region" description="Helical" evidence="1">
    <location>
        <begin position="2965"/>
        <end position="2989"/>
    </location>
</feature>
<organism evidence="2 3">
    <name type="scientific">Tetrahymena thermophila (strain SB210)</name>
    <dbReference type="NCBI Taxonomy" id="312017"/>
    <lineage>
        <taxon>Eukaryota</taxon>
        <taxon>Sar</taxon>
        <taxon>Alveolata</taxon>
        <taxon>Ciliophora</taxon>
        <taxon>Intramacronucleata</taxon>
        <taxon>Oligohymenophorea</taxon>
        <taxon>Hymenostomatida</taxon>
        <taxon>Tetrahymenina</taxon>
        <taxon>Tetrahymenidae</taxon>
        <taxon>Tetrahymena</taxon>
    </lineage>
</organism>
<dbReference type="PANTHER" id="PTHR11319:SF35">
    <property type="entry name" value="OUTER MEMBRANE PROTEIN PMPC-RELATED"/>
    <property type="match status" value="1"/>
</dbReference>
<proteinExistence type="predicted"/>
<gene>
    <name evidence="2" type="ORF">TTHERM_000198489</name>
</gene>
<keyword evidence="3" id="KW-1185">Reference proteome</keyword>
<dbReference type="PANTHER" id="PTHR11319">
    <property type="entry name" value="G PROTEIN-COUPLED RECEPTOR-RELATED"/>
    <property type="match status" value="1"/>
</dbReference>
<evidence type="ECO:0000256" key="1">
    <source>
        <dbReference type="SAM" id="Phobius"/>
    </source>
</evidence>
<protein>
    <submittedName>
        <fullName evidence="2">Transmembrane protein, putative</fullName>
    </submittedName>
</protein>
<dbReference type="InterPro" id="IPR011050">
    <property type="entry name" value="Pectin_lyase_fold/virulence"/>
</dbReference>
<feature type="transmembrane region" description="Helical" evidence="1">
    <location>
        <begin position="2748"/>
        <end position="2768"/>
    </location>
</feature>
<evidence type="ECO:0000313" key="2">
    <source>
        <dbReference type="EMBL" id="EWS76638.1"/>
    </source>
</evidence>
<dbReference type="SUPFAM" id="SSF51126">
    <property type="entry name" value="Pectin lyase-like"/>
    <property type="match status" value="1"/>
</dbReference>
<keyword evidence="1" id="KW-1133">Transmembrane helix</keyword>
<keyword evidence="1" id="KW-0472">Membrane</keyword>
<reference evidence="3" key="1">
    <citation type="journal article" date="2006" name="PLoS Biol.">
        <title>Macronuclear genome sequence of the ciliate Tetrahymena thermophila, a model eukaryote.</title>
        <authorList>
            <person name="Eisen J.A."/>
            <person name="Coyne R.S."/>
            <person name="Wu M."/>
            <person name="Wu D."/>
            <person name="Thiagarajan M."/>
            <person name="Wortman J.R."/>
            <person name="Badger J.H."/>
            <person name="Ren Q."/>
            <person name="Amedeo P."/>
            <person name="Jones K.M."/>
            <person name="Tallon L.J."/>
            <person name="Delcher A.L."/>
            <person name="Salzberg S.L."/>
            <person name="Silva J.C."/>
            <person name="Haas B.J."/>
            <person name="Majoros W.H."/>
            <person name="Farzad M."/>
            <person name="Carlton J.M."/>
            <person name="Smith R.K. Jr."/>
            <person name="Garg J."/>
            <person name="Pearlman R.E."/>
            <person name="Karrer K.M."/>
            <person name="Sun L."/>
            <person name="Manning G."/>
            <person name="Elde N.C."/>
            <person name="Turkewitz A.P."/>
            <person name="Asai D.J."/>
            <person name="Wilkes D.E."/>
            <person name="Wang Y."/>
            <person name="Cai H."/>
            <person name="Collins K."/>
            <person name="Stewart B.A."/>
            <person name="Lee S.R."/>
            <person name="Wilamowska K."/>
            <person name="Weinberg Z."/>
            <person name="Ruzzo W.L."/>
            <person name="Wloga D."/>
            <person name="Gaertig J."/>
            <person name="Frankel J."/>
            <person name="Tsao C.-C."/>
            <person name="Gorovsky M.A."/>
            <person name="Keeling P.J."/>
            <person name="Waller R.F."/>
            <person name="Patron N.J."/>
            <person name="Cherry J.M."/>
            <person name="Stover N.A."/>
            <person name="Krieger C.J."/>
            <person name="del Toro C."/>
            <person name="Ryder H.F."/>
            <person name="Williamson S.C."/>
            <person name="Barbeau R.A."/>
            <person name="Hamilton E.P."/>
            <person name="Orias E."/>
        </authorList>
    </citation>
    <scope>NUCLEOTIDE SEQUENCE [LARGE SCALE GENOMIC DNA]</scope>
    <source>
        <strain evidence="3">SB210</strain>
    </source>
</reference>
<dbReference type="SUPFAM" id="SSF82171">
    <property type="entry name" value="DPP6 N-terminal domain-like"/>
    <property type="match status" value="2"/>
</dbReference>
<feature type="transmembrane region" description="Helical" evidence="1">
    <location>
        <begin position="2942"/>
        <end position="2959"/>
    </location>
</feature>
<feature type="transmembrane region" description="Helical" evidence="1">
    <location>
        <begin position="2632"/>
        <end position="2652"/>
    </location>
</feature>
<evidence type="ECO:0000313" key="3">
    <source>
        <dbReference type="Proteomes" id="UP000009168"/>
    </source>
</evidence>
<dbReference type="InterPro" id="IPR006212">
    <property type="entry name" value="Furin_repeat"/>
</dbReference>
<dbReference type="Proteomes" id="UP000009168">
    <property type="component" value="Unassembled WGS sequence"/>
</dbReference>
<dbReference type="CDD" id="cd00064">
    <property type="entry name" value="FU"/>
    <property type="match status" value="1"/>
</dbReference>
<dbReference type="OrthoDB" id="77931at2759"/>
<dbReference type="RefSeq" id="XP_012650806.1">
    <property type="nucleotide sequence ID" value="XM_012795352.1"/>
</dbReference>
<dbReference type="InterPro" id="IPR011047">
    <property type="entry name" value="Quinoprotein_ADH-like_sf"/>
</dbReference>
<name>W7XHD4_TETTS</name>
<feature type="transmembrane region" description="Helical" evidence="1">
    <location>
        <begin position="2911"/>
        <end position="2930"/>
    </location>
</feature>
<keyword evidence="1 2" id="KW-0812">Transmembrane</keyword>
<feature type="transmembrane region" description="Helical" evidence="1">
    <location>
        <begin position="2780"/>
        <end position="2801"/>
    </location>
</feature>
<dbReference type="KEGG" id="tet:TTHERM_000198489"/>
<dbReference type="EMBL" id="GG662857">
    <property type="protein sequence ID" value="EWS76638.1"/>
    <property type="molecule type" value="Genomic_DNA"/>
</dbReference>
<dbReference type="InterPro" id="IPR009030">
    <property type="entry name" value="Growth_fac_rcpt_cys_sf"/>
</dbReference>
<dbReference type="SMART" id="SM00261">
    <property type="entry name" value="FU"/>
    <property type="match status" value="2"/>
</dbReference>
<dbReference type="SUPFAM" id="SSF57184">
    <property type="entry name" value="Growth factor receptor domain"/>
    <property type="match status" value="1"/>
</dbReference>
<dbReference type="GeneID" id="24437795"/>